<dbReference type="RefSeq" id="WP_054454565.1">
    <property type="nucleotide sequence ID" value="NZ_LHPH01000012.1"/>
</dbReference>
<dbReference type="OrthoDB" id="9776279at2"/>
<dbReference type="EMBL" id="LHPH01000012">
    <property type="protein sequence ID" value="KPH62717.1"/>
    <property type="molecule type" value="Genomic_DNA"/>
</dbReference>
<keyword evidence="4" id="KW-1185">Reference proteome</keyword>
<feature type="signal peptide" evidence="2">
    <location>
        <begin position="1"/>
        <end position="27"/>
    </location>
</feature>
<keyword evidence="2" id="KW-0732">Signal</keyword>
<dbReference type="PATRIC" id="fig|187330.3.peg.749"/>
<evidence type="ECO:0000313" key="4">
    <source>
        <dbReference type="Proteomes" id="UP000037848"/>
    </source>
</evidence>
<accession>A0A0N1EIX7</accession>
<organism evidence="3 4">
    <name type="scientific">Pseudoalteromonas porphyrae</name>
    <dbReference type="NCBI Taxonomy" id="187330"/>
    <lineage>
        <taxon>Bacteria</taxon>
        <taxon>Pseudomonadati</taxon>
        <taxon>Pseudomonadota</taxon>
        <taxon>Gammaproteobacteria</taxon>
        <taxon>Alteromonadales</taxon>
        <taxon>Pseudoalteromonadaceae</taxon>
        <taxon>Pseudoalteromonas</taxon>
    </lineage>
</organism>
<dbReference type="Proteomes" id="UP000037848">
    <property type="component" value="Unassembled WGS sequence"/>
</dbReference>
<dbReference type="AlphaFoldDB" id="A0A0N1EIX7"/>
<feature type="chain" id="PRO_5005870385" description="DUF3530 domain-containing protein" evidence="2">
    <location>
        <begin position="28"/>
        <end position="326"/>
    </location>
</feature>
<feature type="region of interest" description="Disordered" evidence="1">
    <location>
        <begin position="128"/>
        <end position="165"/>
    </location>
</feature>
<evidence type="ECO:0000313" key="3">
    <source>
        <dbReference type="EMBL" id="KPH62717.1"/>
    </source>
</evidence>
<gene>
    <name evidence="3" type="ORF">ADS77_11710</name>
</gene>
<feature type="compositionally biased region" description="Polar residues" evidence="1">
    <location>
        <begin position="128"/>
        <end position="147"/>
    </location>
</feature>
<dbReference type="InterPro" id="IPR022529">
    <property type="entry name" value="DUF3530"/>
</dbReference>
<evidence type="ECO:0000256" key="1">
    <source>
        <dbReference type="SAM" id="MobiDB-lite"/>
    </source>
</evidence>
<proteinExistence type="predicted"/>
<evidence type="ECO:0008006" key="5">
    <source>
        <dbReference type="Google" id="ProtNLM"/>
    </source>
</evidence>
<name>A0A0N1EIX7_9GAMM</name>
<evidence type="ECO:0000256" key="2">
    <source>
        <dbReference type="SAM" id="SignalP"/>
    </source>
</evidence>
<reference evidence="3 4" key="1">
    <citation type="submission" date="2015-08" db="EMBL/GenBank/DDBJ databases">
        <title>Draft Genome Sequence of Pseudoalteromonas porphyrae UCD-SED14.</title>
        <authorList>
            <person name="Coil D.A."/>
            <person name="Jospin G."/>
            <person name="Lee R.D."/>
            <person name="Eisen J.A."/>
        </authorList>
    </citation>
    <scope>NUCLEOTIDE SEQUENCE [LARGE SCALE GENOMIC DNA]</scope>
    <source>
        <strain evidence="3 4">UCD-SED14</strain>
    </source>
</reference>
<dbReference type="Pfam" id="PF12048">
    <property type="entry name" value="DUF3530"/>
    <property type="match status" value="1"/>
</dbReference>
<feature type="compositionally biased region" description="Low complexity" evidence="1">
    <location>
        <begin position="149"/>
        <end position="159"/>
    </location>
</feature>
<comment type="caution">
    <text evidence="3">The sequence shown here is derived from an EMBL/GenBank/DDBJ whole genome shotgun (WGS) entry which is preliminary data.</text>
</comment>
<dbReference type="STRING" id="187330.AMS58_00830"/>
<protein>
    <recommendedName>
        <fullName evidence="5">DUF3530 domain-containing protein</fullName>
    </recommendedName>
</protein>
<sequence>MIIGKKLKNHQLISFVGCLMLAAPLLAADFIAPTPWSTIASSDLARLMPDDEVKPLLAGETEFTTLYRQHMSAQQRGVVLIIPDWQHLPTNNDGVNFLRTELNDLGYATIAMTVPDIDWYANDSTVNDSTVNDSAINETETTTPDPQENTEAPTNTPTNDALEQASAPMASPKHVDAIPMISNAIIDNYKLNLISRFNALYESALNEDGKIVVVAQGASAGVLLEHYASFPSTNIDAFISLSSYLPNTERNKKLNATISTISPPLLDVYYSVDNSNLLLSIAQRKRWVKRHSKYDYRQRELFGLRSAPEQHERLTKEVDGFLRRLF</sequence>